<organism evidence="2 3">
    <name type="scientific">Mesorhabditis spiculigera</name>
    <dbReference type="NCBI Taxonomy" id="96644"/>
    <lineage>
        <taxon>Eukaryota</taxon>
        <taxon>Metazoa</taxon>
        <taxon>Ecdysozoa</taxon>
        <taxon>Nematoda</taxon>
        <taxon>Chromadorea</taxon>
        <taxon>Rhabditida</taxon>
        <taxon>Rhabditina</taxon>
        <taxon>Rhabditomorpha</taxon>
        <taxon>Rhabditoidea</taxon>
        <taxon>Rhabditidae</taxon>
        <taxon>Mesorhabditinae</taxon>
        <taxon>Mesorhabditis</taxon>
    </lineage>
</organism>
<keyword evidence="1" id="KW-0472">Membrane</keyword>
<evidence type="ECO:0000313" key="2">
    <source>
        <dbReference type="EMBL" id="CAJ0575609.1"/>
    </source>
</evidence>
<name>A0AA36G4K0_9BILA</name>
<feature type="transmembrane region" description="Helical" evidence="1">
    <location>
        <begin position="6"/>
        <end position="24"/>
    </location>
</feature>
<feature type="transmembrane region" description="Helical" evidence="1">
    <location>
        <begin position="211"/>
        <end position="230"/>
    </location>
</feature>
<feature type="transmembrane region" description="Helical" evidence="1">
    <location>
        <begin position="116"/>
        <end position="138"/>
    </location>
</feature>
<comment type="caution">
    <text evidence="2">The sequence shown here is derived from an EMBL/GenBank/DDBJ whole genome shotgun (WGS) entry which is preliminary data.</text>
</comment>
<feature type="non-terminal residue" evidence="2">
    <location>
        <position position="385"/>
    </location>
</feature>
<dbReference type="Proteomes" id="UP001177023">
    <property type="component" value="Unassembled WGS sequence"/>
</dbReference>
<feature type="transmembrane region" description="Helical" evidence="1">
    <location>
        <begin position="85"/>
        <end position="104"/>
    </location>
</feature>
<reference evidence="2" key="1">
    <citation type="submission" date="2023-06" db="EMBL/GenBank/DDBJ databases">
        <authorList>
            <person name="Delattre M."/>
        </authorList>
    </citation>
    <scope>NUCLEOTIDE SEQUENCE</scope>
    <source>
        <strain evidence="2">AF72</strain>
    </source>
</reference>
<keyword evidence="1" id="KW-0812">Transmembrane</keyword>
<gene>
    <name evidence="2" type="ORF">MSPICULIGERA_LOCUS13918</name>
</gene>
<dbReference type="AlphaFoldDB" id="A0AA36G4K0"/>
<evidence type="ECO:0000256" key="1">
    <source>
        <dbReference type="SAM" id="Phobius"/>
    </source>
</evidence>
<feature type="transmembrane region" description="Helical" evidence="1">
    <location>
        <begin position="250"/>
        <end position="268"/>
    </location>
</feature>
<dbReference type="EMBL" id="CATQJA010002640">
    <property type="protein sequence ID" value="CAJ0575609.1"/>
    <property type="molecule type" value="Genomic_DNA"/>
</dbReference>
<sequence length="385" mass="43831">MFTPLDYGNFGYQTFTFLLSMFILKRVAPWKDPNPIAYSNFSIVLADCVRLFFYILHDYSVRVFEAETFGDFGIWLFLSLLNVKYWYQVLVFYVLPILHLLAIFKPGSYRQIGTKASILILMVPLNLSFVLQGVYLVICDCSVYVIPGYYVGLKPGKEAIYTVWYILDMTIKGPMFVLLIAVDLILICRLYKMKILGKKIVRTVQEVTDTLFYTICDCMYYAVPGYYGAYKTGKAAVEGSFTLFDNILKLIMFGALIATDIAIVAKLYRMKVLGNHPRRRVEAAPPTVMSTHSEVASPRSATLIEPNSNGSRAVRRPMIRPRFNVTIDKRLALAFLYISVAFLSLSVYFQYVAVFPPAVIPYANAFVHCLELSKCTVYVMIVTMK</sequence>
<keyword evidence="3" id="KW-1185">Reference proteome</keyword>
<protein>
    <recommendedName>
        <fullName evidence="4">7TM GPCR serpentine receptor class x (Srx) domain-containing protein</fullName>
    </recommendedName>
</protein>
<accession>A0AA36G4K0</accession>
<keyword evidence="1" id="KW-1133">Transmembrane helix</keyword>
<feature type="transmembrane region" description="Helical" evidence="1">
    <location>
        <begin position="331"/>
        <end position="353"/>
    </location>
</feature>
<evidence type="ECO:0000313" key="3">
    <source>
        <dbReference type="Proteomes" id="UP001177023"/>
    </source>
</evidence>
<proteinExistence type="predicted"/>
<feature type="transmembrane region" description="Helical" evidence="1">
    <location>
        <begin position="173"/>
        <end position="191"/>
    </location>
</feature>
<evidence type="ECO:0008006" key="4">
    <source>
        <dbReference type="Google" id="ProtNLM"/>
    </source>
</evidence>